<dbReference type="AlphaFoldDB" id="A0A2T8I4T6"/>
<organism evidence="2">
    <name type="scientific">Panicum hallii</name>
    <dbReference type="NCBI Taxonomy" id="206008"/>
    <lineage>
        <taxon>Eukaryota</taxon>
        <taxon>Viridiplantae</taxon>
        <taxon>Streptophyta</taxon>
        <taxon>Embryophyta</taxon>
        <taxon>Tracheophyta</taxon>
        <taxon>Spermatophyta</taxon>
        <taxon>Magnoliopsida</taxon>
        <taxon>Liliopsida</taxon>
        <taxon>Poales</taxon>
        <taxon>Poaceae</taxon>
        <taxon>PACMAD clade</taxon>
        <taxon>Panicoideae</taxon>
        <taxon>Panicodae</taxon>
        <taxon>Paniceae</taxon>
        <taxon>Panicinae</taxon>
        <taxon>Panicum</taxon>
        <taxon>Panicum sect. Panicum</taxon>
    </lineage>
</organism>
<reference evidence="2" key="1">
    <citation type="submission" date="2018-04" db="EMBL/GenBank/DDBJ databases">
        <title>WGS assembly of Panicum hallii.</title>
        <authorList>
            <person name="Lovell J."/>
            <person name="Jenkins J."/>
            <person name="Lowry D."/>
            <person name="Mamidi S."/>
            <person name="Sreedasyam A."/>
            <person name="Weng X."/>
            <person name="Barry K."/>
            <person name="Bonette J."/>
            <person name="Campitelli B."/>
            <person name="Daum C."/>
            <person name="Gordon S."/>
            <person name="Gould B."/>
            <person name="Lipzen A."/>
            <person name="Macqueen A."/>
            <person name="Palacio-Mejia J."/>
            <person name="Plott C."/>
            <person name="Shakirov E."/>
            <person name="Shu S."/>
            <person name="Yoshinaga Y."/>
            <person name="Zane M."/>
            <person name="Rokhsar D."/>
            <person name="Grimwood J."/>
            <person name="Schmutz J."/>
            <person name="Juenger T."/>
        </authorList>
    </citation>
    <scope>NUCLEOTIDE SEQUENCE [LARGE SCALE GENOMIC DNA]</scope>
    <source>
        <strain evidence="2">FIL2</strain>
    </source>
</reference>
<dbReference type="EMBL" id="CM008054">
    <property type="protein sequence ID" value="PVH32685.1"/>
    <property type="molecule type" value="Genomic_DNA"/>
</dbReference>
<evidence type="ECO:0000313" key="2">
    <source>
        <dbReference type="EMBL" id="PVH32685.1"/>
    </source>
</evidence>
<dbReference type="Gramene" id="PVH32685">
    <property type="protein sequence ID" value="PVH32685"/>
    <property type="gene ID" value="PAHAL_9G461100"/>
</dbReference>
<accession>A0A2T8I4T6</accession>
<feature type="compositionally biased region" description="Basic residues" evidence="1">
    <location>
        <begin position="58"/>
        <end position="69"/>
    </location>
</feature>
<sequence>MARWWNPRNAVLFSPNVNEECFKGSMLLKMDSKISIHRDAKARQRCHAKQNQDGSKLVKTHHSSGKRSQFRGEHWPVI</sequence>
<dbReference type="Proteomes" id="UP000243499">
    <property type="component" value="Chromosome 9"/>
</dbReference>
<proteinExistence type="predicted"/>
<gene>
    <name evidence="2" type="ORF">PAHAL_9G461100</name>
</gene>
<name>A0A2T8I4T6_9POAL</name>
<evidence type="ECO:0000256" key="1">
    <source>
        <dbReference type="SAM" id="MobiDB-lite"/>
    </source>
</evidence>
<protein>
    <submittedName>
        <fullName evidence="2">Uncharacterized protein</fullName>
    </submittedName>
</protein>
<feature type="region of interest" description="Disordered" evidence="1">
    <location>
        <begin position="47"/>
        <end position="78"/>
    </location>
</feature>